<keyword evidence="3" id="KW-1185">Reference proteome</keyword>
<dbReference type="PANTHER" id="PTHR46696:SF1">
    <property type="entry name" value="CYTOCHROME P450 YJIB-RELATED"/>
    <property type="match status" value="1"/>
</dbReference>
<dbReference type="PANTHER" id="PTHR46696">
    <property type="entry name" value="P450, PUTATIVE (EUROFUNG)-RELATED"/>
    <property type="match status" value="1"/>
</dbReference>
<accession>A0A7W9M0M9</accession>
<dbReference type="InterPro" id="IPR001128">
    <property type="entry name" value="Cyt_P450"/>
</dbReference>
<sequence length="433" mass="47751">MTEQVGDESSTRHPFLEFGSGPLADVDLTSPRLHAERDLSDVWGMLRERQPVAWHPTTGGGFWVVSSYSAAAEVYRNSEVYTSSRGNVLAMLLAGGDPAGGKMLPVSDGPRHQQIRRVLMRALTPRALTGLAERVRLATVRLVREAVESGDCDLGRDVVPYLPLAVICDLLMVPEDDRELLLTQSKLALASEDPDGTEFDARLARNEILLYFAKLARSRQDQPGDDILGLLIQMTRSEVALTSQELLYNAYSILLGGDETTRLSMIGAAHALTQWPDEWNRLKTGAVPVETAVEEFLRWTTPTLHAGRTATSDTTLGGRHIARDDIVTVWNSSANFDPRQFDDPARLRLDRTPNRHLSFAVGAHFCLGAQLARIELGALVGALVETADGIELTGEPKRLYSNFLSGFTRLPVRFEAAARDRQPSNQAEKEEVR</sequence>
<comment type="similarity">
    <text evidence="1">Belongs to the cytochrome P450 family.</text>
</comment>
<dbReference type="Pfam" id="PF00067">
    <property type="entry name" value="p450"/>
    <property type="match status" value="1"/>
</dbReference>
<gene>
    <name evidence="2" type="ORF">F4560_002731</name>
</gene>
<dbReference type="Proteomes" id="UP000552097">
    <property type="component" value="Unassembled WGS sequence"/>
</dbReference>
<dbReference type="Gene3D" id="1.10.630.10">
    <property type="entry name" value="Cytochrome P450"/>
    <property type="match status" value="1"/>
</dbReference>
<evidence type="ECO:0000256" key="1">
    <source>
        <dbReference type="ARBA" id="ARBA00010617"/>
    </source>
</evidence>
<dbReference type="AlphaFoldDB" id="A0A7W9M0M9"/>
<dbReference type="GO" id="GO:0016705">
    <property type="term" value="F:oxidoreductase activity, acting on paired donors, with incorporation or reduction of molecular oxygen"/>
    <property type="evidence" value="ECO:0007669"/>
    <property type="project" value="InterPro"/>
</dbReference>
<reference evidence="2 3" key="1">
    <citation type="submission" date="2020-08" db="EMBL/GenBank/DDBJ databases">
        <title>Sequencing the genomes of 1000 actinobacteria strains.</title>
        <authorList>
            <person name="Klenk H.-P."/>
        </authorList>
    </citation>
    <scope>NUCLEOTIDE SEQUENCE [LARGE SCALE GENOMIC DNA]</scope>
    <source>
        <strain evidence="2 3">DSM 45486</strain>
    </source>
</reference>
<evidence type="ECO:0000313" key="3">
    <source>
        <dbReference type="Proteomes" id="UP000552097"/>
    </source>
</evidence>
<dbReference type="GO" id="GO:0005506">
    <property type="term" value="F:iron ion binding"/>
    <property type="evidence" value="ECO:0007669"/>
    <property type="project" value="InterPro"/>
</dbReference>
<proteinExistence type="inferred from homology"/>
<dbReference type="SUPFAM" id="SSF48264">
    <property type="entry name" value="Cytochrome P450"/>
    <property type="match status" value="1"/>
</dbReference>
<dbReference type="GO" id="GO:0020037">
    <property type="term" value="F:heme binding"/>
    <property type="evidence" value="ECO:0007669"/>
    <property type="project" value="InterPro"/>
</dbReference>
<dbReference type="CDD" id="cd11033">
    <property type="entry name" value="CYP142-like"/>
    <property type="match status" value="1"/>
</dbReference>
<dbReference type="GO" id="GO:0004497">
    <property type="term" value="F:monooxygenase activity"/>
    <property type="evidence" value="ECO:0007669"/>
    <property type="project" value="InterPro"/>
</dbReference>
<dbReference type="PRINTS" id="PR00359">
    <property type="entry name" value="BP450"/>
</dbReference>
<dbReference type="InterPro" id="IPR036396">
    <property type="entry name" value="Cyt_P450_sf"/>
</dbReference>
<dbReference type="RefSeq" id="WP_184920009.1">
    <property type="nucleotide sequence ID" value="NZ_JACHMO010000001.1"/>
</dbReference>
<evidence type="ECO:0000313" key="2">
    <source>
        <dbReference type="EMBL" id="MBB5802963.1"/>
    </source>
</evidence>
<dbReference type="InterPro" id="IPR002397">
    <property type="entry name" value="Cyt_P450_B"/>
</dbReference>
<protein>
    <submittedName>
        <fullName evidence="2">Cytochrome P450</fullName>
    </submittedName>
</protein>
<dbReference type="EMBL" id="JACHMO010000001">
    <property type="protein sequence ID" value="MBB5802963.1"/>
    <property type="molecule type" value="Genomic_DNA"/>
</dbReference>
<name>A0A7W9M0M9_9PSEU</name>
<organism evidence="2 3">
    <name type="scientific">Saccharothrix ecbatanensis</name>
    <dbReference type="NCBI Taxonomy" id="1105145"/>
    <lineage>
        <taxon>Bacteria</taxon>
        <taxon>Bacillati</taxon>
        <taxon>Actinomycetota</taxon>
        <taxon>Actinomycetes</taxon>
        <taxon>Pseudonocardiales</taxon>
        <taxon>Pseudonocardiaceae</taxon>
        <taxon>Saccharothrix</taxon>
    </lineage>
</organism>
<comment type="caution">
    <text evidence="2">The sequence shown here is derived from an EMBL/GenBank/DDBJ whole genome shotgun (WGS) entry which is preliminary data.</text>
</comment>